<evidence type="ECO:0000259" key="10">
    <source>
        <dbReference type="Pfam" id="PF05649"/>
    </source>
</evidence>
<keyword evidence="8" id="KW-0472">Membrane</keyword>
<dbReference type="Pfam" id="PF01431">
    <property type="entry name" value="Peptidase_M13"/>
    <property type="match status" value="1"/>
</dbReference>
<dbReference type="InterPro" id="IPR018497">
    <property type="entry name" value="Peptidase_M13_C"/>
</dbReference>
<accession>A0A8T0DIX1</accession>
<evidence type="ECO:0000256" key="2">
    <source>
        <dbReference type="ARBA" id="ARBA00022670"/>
    </source>
</evidence>
<dbReference type="Proteomes" id="UP000699462">
    <property type="component" value="Unassembled WGS sequence"/>
</dbReference>
<evidence type="ECO:0000256" key="1">
    <source>
        <dbReference type="ARBA" id="ARBA00001947"/>
    </source>
</evidence>
<keyword evidence="12" id="KW-1185">Reference proteome</keyword>
<dbReference type="Pfam" id="PF05649">
    <property type="entry name" value="Peptidase_M13_N"/>
    <property type="match status" value="1"/>
</dbReference>
<dbReference type="GO" id="GO:0005886">
    <property type="term" value="C:plasma membrane"/>
    <property type="evidence" value="ECO:0007669"/>
    <property type="project" value="TreeGrafter"/>
</dbReference>
<evidence type="ECO:0000313" key="11">
    <source>
        <dbReference type="EMBL" id="KAF8567795.1"/>
    </source>
</evidence>
<feature type="domain" description="Peptidase M13 C-terminal" evidence="9">
    <location>
        <begin position="679"/>
        <end position="887"/>
    </location>
</feature>
<keyword evidence="2" id="KW-0645">Protease</keyword>
<dbReference type="PANTHER" id="PTHR11733">
    <property type="entry name" value="ZINC METALLOPROTEASE FAMILY M13 NEPRILYSIN-RELATED"/>
    <property type="match status" value="1"/>
</dbReference>
<protein>
    <recommendedName>
        <fullName evidence="13">Endothelin-converting enzyme</fullName>
    </recommendedName>
</protein>
<dbReference type="Gene3D" id="3.40.390.10">
    <property type="entry name" value="Collagenase (Catalytic Domain)"/>
    <property type="match status" value="1"/>
</dbReference>
<keyword evidence="8" id="KW-0812">Transmembrane</keyword>
<evidence type="ECO:0000256" key="3">
    <source>
        <dbReference type="ARBA" id="ARBA00022723"/>
    </source>
</evidence>
<reference evidence="11 12" key="1">
    <citation type="submission" date="2019-07" db="EMBL/GenBank/DDBJ databases">
        <title>Annotation for the trematode Paragonimus westermani.</title>
        <authorList>
            <person name="Choi Y.-J."/>
        </authorList>
    </citation>
    <scope>NUCLEOTIDE SEQUENCE [LARGE SCALE GENOMIC DNA]</scope>
    <source>
        <strain evidence="11">180907_Pwestermani</strain>
    </source>
</reference>
<dbReference type="PANTHER" id="PTHR11733:SF240">
    <property type="entry name" value="GH14155P-RELATED"/>
    <property type="match status" value="1"/>
</dbReference>
<dbReference type="InterPro" id="IPR024079">
    <property type="entry name" value="MetalloPept_cat_dom_sf"/>
</dbReference>
<evidence type="ECO:0000256" key="8">
    <source>
        <dbReference type="SAM" id="Phobius"/>
    </source>
</evidence>
<dbReference type="AlphaFoldDB" id="A0A8T0DIX1"/>
<name>A0A8T0DIX1_9TREM</name>
<evidence type="ECO:0000256" key="4">
    <source>
        <dbReference type="ARBA" id="ARBA00022801"/>
    </source>
</evidence>
<dbReference type="InterPro" id="IPR008753">
    <property type="entry name" value="Peptidase_M13_N"/>
</dbReference>
<dbReference type="GO" id="GO:0004222">
    <property type="term" value="F:metalloendopeptidase activity"/>
    <property type="evidence" value="ECO:0007669"/>
    <property type="project" value="InterPro"/>
</dbReference>
<comment type="cofactor">
    <cofactor evidence="1">
        <name>Zn(2+)</name>
        <dbReference type="ChEBI" id="CHEBI:29105"/>
    </cofactor>
</comment>
<organism evidence="11 12">
    <name type="scientific">Paragonimus westermani</name>
    <dbReference type="NCBI Taxonomy" id="34504"/>
    <lineage>
        <taxon>Eukaryota</taxon>
        <taxon>Metazoa</taxon>
        <taxon>Spiralia</taxon>
        <taxon>Lophotrochozoa</taxon>
        <taxon>Platyhelminthes</taxon>
        <taxon>Trematoda</taxon>
        <taxon>Digenea</taxon>
        <taxon>Plagiorchiida</taxon>
        <taxon>Troglotremata</taxon>
        <taxon>Troglotrematidae</taxon>
        <taxon>Paragonimus</taxon>
    </lineage>
</organism>
<proteinExistence type="predicted"/>
<dbReference type="OrthoDB" id="6475849at2759"/>
<comment type="caution">
    <text evidence="11">The sequence shown here is derived from an EMBL/GenBank/DDBJ whole genome shotgun (WGS) entry which is preliminary data.</text>
</comment>
<sequence>MSHSSVVVRQDEPEAGRKLTTNSKQSSKELEDNAVYIVNEVETDSADVSYIVEGFNYQVFSNTTASVPPLSNLKNSSFSSKNPKALARQLAKRLQRYSVRVSGKNPLRNWSWRNSCLAFTAFILLLIMLIILGIQWQNARYEQWLRRHQCLSHLCLTSAGQFHAKLNKTVSPCDNFYQYACGQHFSPHHWTVKPDTPSAQGMSAYQTLYNRGAALHLNRAKWRQLVRIHRPAIDHLTELNVHATIQGLRNIYYTLWTKPSSAKFKVAQFFSSCANRIYSGSSGMRSFVQQVINSIGGIWLLDRNATNETGAGDANATQGWPAYIFWRQDIDRGLQLPANWSWMKAIIQLQADLHIGVFIDFGLLKQYYSNPKINMSDQVAQTFSQFATKAMLPYGDAEITERIKLAVKDVQLISTLLNKRVRGSYKKLKSISLKDLNDRGTIFTWNTYFSTYFNEVGVTFTDDYVIYSRYIDYLKNISPLIEGLQRNYTKPVFHRMLNNYMLWNVLNAYEWHLSDNSKPGLSNQWYDLFDSSLEQDCFVLTHEMFGTVLSAIFVENHLNEEAVNHTQNMLATLKASARDQIEHTKWMDDETKRKIEDRIDKLQIKYEVPEIMTNDAKLDYAYRKFKTSSVYIANIMAAVKYLRSVNNRILGGVADPAETDWLSQDVNMYDAKIGIQIRRDELYVPLGAIQPPVYHHTLPSTMNFAAFGSMIGTAVAQLLGELGSIKNDVKSTPIWTDGSWTEYLRHRECVVDHIGNDTHIHFNASSWLQEHMKGVIEENAIQVINDATGLIIAKMALNQWISQKENGVENTMLPGEHFDRDKFFYIAYAQTFCVKMDEMEDLYQLFQGDRTVPREIIVNHILSETPSFAVTFQCPTGSKMNPLKQCSALL</sequence>
<dbReference type="PROSITE" id="PS51885">
    <property type="entry name" value="NEPRILYSIN"/>
    <property type="match status" value="1"/>
</dbReference>
<evidence type="ECO:0008006" key="13">
    <source>
        <dbReference type="Google" id="ProtNLM"/>
    </source>
</evidence>
<dbReference type="InterPro" id="IPR042089">
    <property type="entry name" value="Peptidase_M13_dom_2"/>
</dbReference>
<dbReference type="InterPro" id="IPR000718">
    <property type="entry name" value="Peptidase_M13"/>
</dbReference>
<dbReference type="GO" id="GO:0046872">
    <property type="term" value="F:metal ion binding"/>
    <property type="evidence" value="ECO:0007669"/>
    <property type="project" value="UniProtKB-KW"/>
</dbReference>
<dbReference type="EMBL" id="JTDF01003455">
    <property type="protein sequence ID" value="KAF8567795.1"/>
    <property type="molecule type" value="Genomic_DNA"/>
</dbReference>
<evidence type="ECO:0000256" key="7">
    <source>
        <dbReference type="SAM" id="MobiDB-lite"/>
    </source>
</evidence>
<keyword evidence="3" id="KW-0479">Metal-binding</keyword>
<evidence type="ECO:0000256" key="5">
    <source>
        <dbReference type="ARBA" id="ARBA00022833"/>
    </source>
</evidence>
<keyword evidence="8" id="KW-1133">Transmembrane helix</keyword>
<evidence type="ECO:0000313" key="12">
    <source>
        <dbReference type="Proteomes" id="UP000699462"/>
    </source>
</evidence>
<keyword evidence="6" id="KW-0482">Metalloprotease</keyword>
<dbReference type="CDD" id="cd08662">
    <property type="entry name" value="M13"/>
    <property type="match status" value="1"/>
</dbReference>
<keyword evidence="4" id="KW-0378">Hydrolase</keyword>
<dbReference type="SUPFAM" id="SSF55486">
    <property type="entry name" value="Metalloproteases ('zincins'), catalytic domain"/>
    <property type="match status" value="1"/>
</dbReference>
<gene>
    <name evidence="11" type="ORF">P879_04379</name>
</gene>
<feature type="transmembrane region" description="Helical" evidence="8">
    <location>
        <begin position="116"/>
        <end position="136"/>
    </location>
</feature>
<dbReference type="GO" id="GO:0016485">
    <property type="term" value="P:protein processing"/>
    <property type="evidence" value="ECO:0007669"/>
    <property type="project" value="TreeGrafter"/>
</dbReference>
<evidence type="ECO:0000259" key="9">
    <source>
        <dbReference type="Pfam" id="PF01431"/>
    </source>
</evidence>
<evidence type="ECO:0000256" key="6">
    <source>
        <dbReference type="ARBA" id="ARBA00023049"/>
    </source>
</evidence>
<feature type="region of interest" description="Disordered" evidence="7">
    <location>
        <begin position="1"/>
        <end position="26"/>
    </location>
</feature>
<feature type="domain" description="Peptidase M13 N-terminal" evidence="10">
    <location>
        <begin position="172"/>
        <end position="606"/>
    </location>
</feature>
<dbReference type="Gene3D" id="1.10.1380.10">
    <property type="entry name" value="Neutral endopeptidase , domain2"/>
    <property type="match status" value="1"/>
</dbReference>
<keyword evidence="5" id="KW-0862">Zinc</keyword>